<sequence length="76" mass="7866">MRDETTTNAIRERAEALNGQTVSVLLLGGQTLAGTLTYTSGTGTFGITQWPTLLTVNVGGKAQSVRLDDVSAIGLG</sequence>
<evidence type="ECO:0000313" key="1">
    <source>
        <dbReference type="EMBL" id="RRQ89705.1"/>
    </source>
</evidence>
<name>A0A3R8S6S8_9ACTN</name>
<comment type="caution">
    <text evidence="1">The sequence shown here is derived from an EMBL/GenBank/DDBJ whole genome shotgun (WGS) entry which is preliminary data.</text>
</comment>
<organism evidence="1 2">
    <name type="scientific">Streptomyces griseofuscus</name>
    <dbReference type="NCBI Taxonomy" id="146922"/>
    <lineage>
        <taxon>Bacteria</taxon>
        <taxon>Bacillati</taxon>
        <taxon>Actinomycetota</taxon>
        <taxon>Actinomycetes</taxon>
        <taxon>Kitasatosporales</taxon>
        <taxon>Streptomycetaceae</taxon>
        <taxon>Streptomyces</taxon>
    </lineage>
</organism>
<keyword evidence="2" id="KW-1185">Reference proteome</keyword>
<gene>
    <name evidence="1" type="ORF">CQW44_03700</name>
</gene>
<accession>A0A3R8S6S8</accession>
<dbReference type="EMBL" id="PDES01000001">
    <property type="protein sequence ID" value="RRQ89705.1"/>
    <property type="molecule type" value="Genomic_DNA"/>
</dbReference>
<evidence type="ECO:0000313" key="2">
    <source>
        <dbReference type="Proteomes" id="UP000276379"/>
    </source>
</evidence>
<dbReference type="AlphaFoldDB" id="A0A3R8S6S8"/>
<proteinExistence type="predicted"/>
<reference evidence="1 2" key="1">
    <citation type="submission" date="2017-10" db="EMBL/GenBank/DDBJ databases">
        <title>Draft genome of actinobacteria isolated from guarana (Paullinia cupana (Mart.) Ducke.</title>
        <authorList>
            <person name="Siqueira K.A."/>
            <person name="Liotti R.G."/>
            <person name="Mendes T.A."/>
            <person name="Soares M.A."/>
        </authorList>
    </citation>
    <scope>NUCLEOTIDE SEQUENCE [LARGE SCALE GENOMIC DNA]</scope>
    <source>
        <strain evidence="1 2">199</strain>
    </source>
</reference>
<dbReference type="Proteomes" id="UP000276379">
    <property type="component" value="Unassembled WGS sequence"/>
</dbReference>
<dbReference type="RefSeq" id="WP_125212628.1">
    <property type="nucleotide sequence ID" value="NZ_PDES01000001.1"/>
</dbReference>
<protein>
    <submittedName>
        <fullName evidence="1">Uncharacterized protein</fullName>
    </submittedName>
</protein>